<dbReference type="CDD" id="cd03510">
    <property type="entry name" value="Rhizobitoxine-FADS-like"/>
    <property type="match status" value="1"/>
</dbReference>
<evidence type="ECO:0000313" key="3">
    <source>
        <dbReference type="EMBL" id="MBM2765920.1"/>
    </source>
</evidence>
<reference evidence="3 4" key="1">
    <citation type="submission" date="2021-02" db="EMBL/GenBank/DDBJ databases">
        <title>Draft genome of the type strains Burkholderia anthina DSM16086.</title>
        <authorList>
            <person name="Hertel R."/>
            <person name="Meissner J."/>
            <person name="Poehlein A."/>
            <person name="Daniel R."/>
            <person name="Commichau F.M."/>
        </authorList>
    </citation>
    <scope>NUCLEOTIDE SEQUENCE [LARGE SCALE GENOMIC DNA]</scope>
    <source>
        <strain evidence="3 4">DSM 16086</strain>
    </source>
</reference>
<dbReference type="InterPro" id="IPR012171">
    <property type="entry name" value="Fatty_acid_desaturase"/>
</dbReference>
<dbReference type="EMBL" id="JAFCIQ010000003">
    <property type="protein sequence ID" value="MBM2765920.1"/>
    <property type="molecule type" value="Genomic_DNA"/>
</dbReference>
<proteinExistence type="predicted"/>
<dbReference type="PANTHER" id="PTHR19353:SF19">
    <property type="entry name" value="DELTA(5) FATTY ACID DESATURASE C-RELATED"/>
    <property type="match status" value="1"/>
</dbReference>
<feature type="domain" description="Fatty acid desaturase" evidence="2">
    <location>
        <begin position="66"/>
        <end position="307"/>
    </location>
</feature>
<gene>
    <name evidence="3" type="ORF">JQK92_05700</name>
</gene>
<feature type="transmembrane region" description="Helical" evidence="1">
    <location>
        <begin position="51"/>
        <end position="78"/>
    </location>
</feature>
<feature type="transmembrane region" description="Helical" evidence="1">
    <location>
        <begin position="220"/>
        <end position="237"/>
    </location>
</feature>
<organism evidence="3 4">
    <name type="scientific">Burkholderia anthina</name>
    <dbReference type="NCBI Taxonomy" id="179879"/>
    <lineage>
        <taxon>Bacteria</taxon>
        <taxon>Pseudomonadati</taxon>
        <taxon>Pseudomonadota</taxon>
        <taxon>Betaproteobacteria</taxon>
        <taxon>Burkholderiales</taxon>
        <taxon>Burkholderiaceae</taxon>
        <taxon>Burkholderia</taxon>
        <taxon>Burkholderia cepacia complex</taxon>
    </lineage>
</organism>
<evidence type="ECO:0000259" key="2">
    <source>
        <dbReference type="Pfam" id="PF00487"/>
    </source>
</evidence>
<sequence length="336" mass="36490">MGRATLGAREARMAQVNPHAGSNTALSRFVPDAALFRVKPSRVCAAFAGDWMLIAAAFAAAIAFAHPLVYVCAAIVIARSQLALAVMMHEGAHGLLARNPRVNDMLGQSFAAGPLWLSLRTYRAGHLKHHRAPMQADDPVALLFGVHDYPVSRARLAGRLLAYACGIGYVTSVVKLARGAFAHALPKVRKSRAYAAWELASMLAANGVLFAALATAGHPLLYVGLWIVPSVTLLPLAGQVRAIFEHAGLPACADQSRNARTIGRRSWQTFLFGPHAIHFHIEHHLFMRMPFHHLPAVHRQLVQRQLLPDGNLYAGYGAVLRDVSAHTIPAFEESRE</sequence>
<evidence type="ECO:0000313" key="4">
    <source>
        <dbReference type="Proteomes" id="UP000755577"/>
    </source>
</evidence>
<name>A0ABS2AYV2_9BURK</name>
<dbReference type="InterPro" id="IPR005804">
    <property type="entry name" value="FA_desaturase_dom"/>
</dbReference>
<comment type="caution">
    <text evidence="3">The sequence shown here is derived from an EMBL/GenBank/DDBJ whole genome shotgun (WGS) entry which is preliminary data.</text>
</comment>
<keyword evidence="1" id="KW-1133">Transmembrane helix</keyword>
<dbReference type="Proteomes" id="UP000755577">
    <property type="component" value="Unassembled WGS sequence"/>
</dbReference>
<dbReference type="Pfam" id="PF00487">
    <property type="entry name" value="FA_desaturase"/>
    <property type="match status" value="1"/>
</dbReference>
<keyword evidence="1" id="KW-0472">Membrane</keyword>
<keyword evidence="1" id="KW-0812">Transmembrane</keyword>
<protein>
    <submittedName>
        <fullName evidence="3">Fatty acid desaturase family protein</fullName>
    </submittedName>
</protein>
<accession>A0ABS2AYV2</accession>
<feature type="transmembrane region" description="Helical" evidence="1">
    <location>
        <begin position="194"/>
        <end position="214"/>
    </location>
</feature>
<dbReference type="PANTHER" id="PTHR19353">
    <property type="entry name" value="FATTY ACID DESATURASE 2"/>
    <property type="match status" value="1"/>
</dbReference>
<evidence type="ECO:0000256" key="1">
    <source>
        <dbReference type="SAM" id="Phobius"/>
    </source>
</evidence>
<keyword evidence="4" id="KW-1185">Reference proteome</keyword>